<dbReference type="SUPFAM" id="SSF52540">
    <property type="entry name" value="P-loop containing nucleoside triphosphate hydrolases"/>
    <property type="match status" value="1"/>
</dbReference>
<dbReference type="GO" id="GO:0043139">
    <property type="term" value="F:5'-3' DNA helicase activity"/>
    <property type="evidence" value="ECO:0007669"/>
    <property type="project" value="TreeGrafter"/>
</dbReference>
<dbReference type="Gene3D" id="3.40.50.300">
    <property type="entry name" value="P-loop containing nucleotide triphosphate hydrolases"/>
    <property type="match status" value="2"/>
</dbReference>
<dbReference type="GO" id="GO:0008289">
    <property type="term" value="F:lipid binding"/>
    <property type="evidence" value="ECO:0007669"/>
    <property type="project" value="UniProtKB-KW"/>
</dbReference>
<dbReference type="PANTHER" id="PTHR43788">
    <property type="entry name" value="DNA2/NAM7 HELICASE FAMILY MEMBER"/>
    <property type="match status" value="1"/>
</dbReference>
<reference evidence="24" key="1">
    <citation type="submission" date="2022-10" db="EMBL/GenBank/DDBJ databases">
        <authorList>
            <person name="Chen Y."/>
            <person name="Dougan E. K."/>
            <person name="Chan C."/>
            <person name="Rhodes N."/>
            <person name="Thang M."/>
        </authorList>
    </citation>
    <scope>NUCLEOTIDE SEQUENCE</scope>
</reference>
<dbReference type="SUPFAM" id="SSF90229">
    <property type="entry name" value="CCCH zinc finger"/>
    <property type="match status" value="1"/>
</dbReference>
<keyword evidence="16" id="KW-0446">Lipid-binding</keyword>
<comment type="similarity">
    <text evidence="2">Belongs to the DNA2/NAM7 helicase family.</text>
</comment>
<evidence type="ECO:0000256" key="5">
    <source>
        <dbReference type="ARBA" id="ARBA00022723"/>
    </source>
</evidence>
<keyword evidence="5 18" id="KW-0479">Metal-binding</keyword>
<evidence type="ECO:0000256" key="15">
    <source>
        <dbReference type="ARBA" id="ARBA00023055"/>
    </source>
</evidence>
<dbReference type="InterPro" id="IPR035892">
    <property type="entry name" value="C2_domain_sf"/>
</dbReference>
<organism evidence="24">
    <name type="scientific">Cladocopium goreaui</name>
    <dbReference type="NCBI Taxonomy" id="2562237"/>
    <lineage>
        <taxon>Eukaryota</taxon>
        <taxon>Sar</taxon>
        <taxon>Alveolata</taxon>
        <taxon>Dinophyceae</taxon>
        <taxon>Suessiales</taxon>
        <taxon>Symbiodiniaceae</taxon>
        <taxon>Cladocopium</taxon>
    </lineage>
</organism>
<evidence type="ECO:0000256" key="18">
    <source>
        <dbReference type="PROSITE-ProRule" id="PRU00723"/>
    </source>
</evidence>
<evidence type="ECO:0000313" key="24">
    <source>
        <dbReference type="EMBL" id="CAI4017595.1"/>
    </source>
</evidence>
<protein>
    <submittedName>
        <fullName evidence="26">VWFA domain-containing protein</fullName>
    </submittedName>
</protein>
<dbReference type="InterPro" id="IPR000571">
    <property type="entry name" value="Znf_CCCH"/>
</dbReference>
<dbReference type="CDD" id="cd18808">
    <property type="entry name" value="SF1_C_Upf1"/>
    <property type="match status" value="1"/>
</dbReference>
<dbReference type="SMART" id="SM00028">
    <property type="entry name" value="TPR"/>
    <property type="match status" value="1"/>
</dbReference>
<dbReference type="InterPro" id="IPR050534">
    <property type="entry name" value="Coronavir_polyprotein_1ab"/>
</dbReference>
<dbReference type="InterPro" id="IPR019734">
    <property type="entry name" value="TPR_rpt"/>
</dbReference>
<evidence type="ECO:0000256" key="10">
    <source>
        <dbReference type="ARBA" id="ARBA00022806"/>
    </source>
</evidence>
<dbReference type="PROSITE" id="PS50004">
    <property type="entry name" value="C2"/>
    <property type="match status" value="1"/>
</dbReference>
<keyword evidence="12" id="KW-0106">Calcium</keyword>
<dbReference type="InterPro" id="IPR002035">
    <property type="entry name" value="VWF_A"/>
</dbReference>
<evidence type="ECO:0000256" key="14">
    <source>
        <dbReference type="ARBA" id="ARBA00022989"/>
    </source>
</evidence>
<dbReference type="SUPFAM" id="SSF53300">
    <property type="entry name" value="vWA-like"/>
    <property type="match status" value="1"/>
</dbReference>
<dbReference type="Pfam" id="PF17047">
    <property type="entry name" value="SMP_LBD"/>
    <property type="match status" value="1"/>
</dbReference>
<dbReference type="GO" id="GO:0008270">
    <property type="term" value="F:zinc ion binding"/>
    <property type="evidence" value="ECO:0007669"/>
    <property type="project" value="UniProtKB-KW"/>
</dbReference>
<accession>A0A9P1GMI9</accession>
<dbReference type="SMART" id="SM00327">
    <property type="entry name" value="VWA"/>
    <property type="match status" value="1"/>
</dbReference>
<dbReference type="GO" id="GO:0005737">
    <property type="term" value="C:cytoplasm"/>
    <property type="evidence" value="ECO:0007669"/>
    <property type="project" value="UniProtKB-ARBA"/>
</dbReference>
<evidence type="ECO:0000256" key="4">
    <source>
        <dbReference type="ARBA" id="ARBA00022692"/>
    </source>
</evidence>
<evidence type="ECO:0000256" key="19">
    <source>
        <dbReference type="SAM" id="MobiDB-lite"/>
    </source>
</evidence>
<evidence type="ECO:0000256" key="11">
    <source>
        <dbReference type="ARBA" id="ARBA00022833"/>
    </source>
</evidence>
<dbReference type="InterPro" id="IPR036465">
    <property type="entry name" value="vWFA_dom_sf"/>
</dbReference>
<keyword evidence="27" id="KW-1185">Reference proteome</keyword>
<keyword evidence="4" id="KW-0812">Transmembrane</keyword>
<dbReference type="CDD" id="cd00030">
    <property type="entry name" value="C2"/>
    <property type="match status" value="1"/>
</dbReference>
<evidence type="ECO:0000259" key="20">
    <source>
        <dbReference type="PROSITE" id="PS50004"/>
    </source>
</evidence>
<dbReference type="InterPro" id="IPR041677">
    <property type="entry name" value="DNA2/NAM7_AAA_11"/>
</dbReference>
<dbReference type="InterPro" id="IPR047187">
    <property type="entry name" value="SF1_C_Upf1"/>
</dbReference>
<keyword evidence="6" id="KW-0677">Repeat</keyword>
<evidence type="ECO:0000256" key="13">
    <source>
        <dbReference type="ARBA" id="ARBA00022840"/>
    </source>
</evidence>
<dbReference type="Gene3D" id="1.25.40.10">
    <property type="entry name" value="Tetratricopeptide repeat domain"/>
    <property type="match status" value="1"/>
</dbReference>
<dbReference type="PANTHER" id="PTHR43788:SF8">
    <property type="entry name" value="DNA-BINDING PROTEIN SMUBP-2"/>
    <property type="match status" value="1"/>
</dbReference>
<keyword evidence="13" id="KW-0067">ATP-binding</keyword>
<feature type="compositionally biased region" description="Low complexity" evidence="19">
    <location>
        <begin position="932"/>
        <end position="946"/>
    </location>
</feature>
<evidence type="ECO:0000256" key="1">
    <source>
        <dbReference type="ARBA" id="ARBA00004370"/>
    </source>
</evidence>
<comment type="subcellular location">
    <subcellularLocation>
        <location evidence="1">Membrane</location>
    </subcellularLocation>
</comment>
<dbReference type="Pfam" id="PF13086">
    <property type="entry name" value="AAA_11"/>
    <property type="match status" value="1"/>
</dbReference>
<evidence type="ECO:0000256" key="16">
    <source>
        <dbReference type="ARBA" id="ARBA00023121"/>
    </source>
</evidence>
<feature type="compositionally biased region" description="Low complexity" evidence="19">
    <location>
        <begin position="2011"/>
        <end position="2032"/>
    </location>
</feature>
<dbReference type="PROSITE" id="PS50103">
    <property type="entry name" value="ZF_C3H1"/>
    <property type="match status" value="1"/>
</dbReference>
<gene>
    <name evidence="24" type="ORF">C1SCF055_LOCUS42228</name>
</gene>
<evidence type="ECO:0000313" key="27">
    <source>
        <dbReference type="Proteomes" id="UP001152797"/>
    </source>
</evidence>
<evidence type="ECO:0000259" key="21">
    <source>
        <dbReference type="PROSITE" id="PS50103"/>
    </source>
</evidence>
<evidence type="ECO:0000256" key="3">
    <source>
        <dbReference type="ARBA" id="ARBA00022448"/>
    </source>
</evidence>
<dbReference type="GO" id="GO:0006869">
    <property type="term" value="P:lipid transport"/>
    <property type="evidence" value="ECO:0007669"/>
    <property type="project" value="UniProtKB-KW"/>
</dbReference>
<dbReference type="Proteomes" id="UP001152797">
    <property type="component" value="Unassembled WGS sequence"/>
</dbReference>
<dbReference type="CDD" id="cd21670">
    <property type="entry name" value="SMP_ESyt"/>
    <property type="match status" value="1"/>
</dbReference>
<dbReference type="SMART" id="SM00239">
    <property type="entry name" value="C2"/>
    <property type="match status" value="1"/>
</dbReference>
<dbReference type="InterPro" id="IPR039010">
    <property type="entry name" value="Synaptotagmin_SMP"/>
</dbReference>
<evidence type="ECO:0000256" key="7">
    <source>
        <dbReference type="ARBA" id="ARBA00022741"/>
    </source>
</evidence>
<feature type="zinc finger region" description="C3H1-type" evidence="18">
    <location>
        <begin position="240"/>
        <end position="267"/>
    </location>
</feature>
<evidence type="ECO:0000256" key="8">
    <source>
        <dbReference type="ARBA" id="ARBA00022771"/>
    </source>
</evidence>
<dbReference type="PROSITE" id="PS51847">
    <property type="entry name" value="SMP"/>
    <property type="match status" value="1"/>
</dbReference>
<evidence type="ECO:0000256" key="9">
    <source>
        <dbReference type="ARBA" id="ARBA00022801"/>
    </source>
</evidence>
<dbReference type="Pfam" id="PF00168">
    <property type="entry name" value="C2"/>
    <property type="match status" value="1"/>
</dbReference>
<feature type="region of interest" description="Disordered" evidence="19">
    <location>
        <begin position="2001"/>
        <end position="2034"/>
    </location>
</feature>
<dbReference type="InterPro" id="IPR011990">
    <property type="entry name" value="TPR-like_helical_dom_sf"/>
</dbReference>
<evidence type="ECO:0000256" key="2">
    <source>
        <dbReference type="ARBA" id="ARBA00007913"/>
    </source>
</evidence>
<comment type="caution">
    <text evidence="24">The sequence shown here is derived from an EMBL/GenBank/DDBJ whole genome shotgun (WGS) entry which is preliminary data.</text>
</comment>
<evidence type="ECO:0000256" key="17">
    <source>
        <dbReference type="ARBA" id="ARBA00023136"/>
    </source>
</evidence>
<feature type="region of interest" description="Disordered" evidence="19">
    <location>
        <begin position="1594"/>
        <end position="1614"/>
    </location>
</feature>
<dbReference type="GO" id="GO:0016787">
    <property type="term" value="F:hydrolase activity"/>
    <property type="evidence" value="ECO:0007669"/>
    <property type="project" value="UniProtKB-KW"/>
</dbReference>
<evidence type="ECO:0000313" key="25">
    <source>
        <dbReference type="EMBL" id="CAL1170970.1"/>
    </source>
</evidence>
<feature type="domain" description="SMP-LTD" evidence="23">
    <location>
        <begin position="2036"/>
        <end position="2211"/>
    </location>
</feature>
<evidence type="ECO:0000256" key="6">
    <source>
        <dbReference type="ARBA" id="ARBA00022737"/>
    </source>
</evidence>
<dbReference type="Gene3D" id="2.60.40.150">
    <property type="entry name" value="C2 domain"/>
    <property type="match status" value="1"/>
</dbReference>
<keyword evidence="15" id="KW-0445">Lipid transport</keyword>
<dbReference type="InterPro" id="IPR036855">
    <property type="entry name" value="Znf_CCCH_sf"/>
</dbReference>
<dbReference type="GO" id="GO:0016020">
    <property type="term" value="C:membrane"/>
    <property type="evidence" value="ECO:0007669"/>
    <property type="project" value="UniProtKB-SubCell"/>
</dbReference>
<feature type="region of interest" description="Disordered" evidence="19">
    <location>
        <begin position="888"/>
        <end position="949"/>
    </location>
</feature>
<evidence type="ECO:0000256" key="12">
    <source>
        <dbReference type="ARBA" id="ARBA00022837"/>
    </source>
</evidence>
<dbReference type="EMBL" id="CAMXCT030006645">
    <property type="protein sequence ID" value="CAL4804907.1"/>
    <property type="molecule type" value="Genomic_DNA"/>
</dbReference>
<keyword evidence="9" id="KW-0378">Hydrolase</keyword>
<dbReference type="GO" id="GO:0012505">
    <property type="term" value="C:endomembrane system"/>
    <property type="evidence" value="ECO:0007669"/>
    <property type="project" value="UniProtKB-ARBA"/>
</dbReference>
<evidence type="ECO:0000259" key="23">
    <source>
        <dbReference type="PROSITE" id="PS51847"/>
    </source>
</evidence>
<keyword evidence="8 18" id="KW-0863">Zinc-finger</keyword>
<feature type="domain" description="VWFA" evidence="22">
    <location>
        <begin position="1191"/>
        <end position="1369"/>
    </location>
</feature>
<feature type="domain" description="C3H1-type" evidence="21">
    <location>
        <begin position="240"/>
        <end position="267"/>
    </location>
</feature>
<proteinExistence type="inferred from homology"/>
<dbReference type="GO" id="GO:0005524">
    <property type="term" value="F:ATP binding"/>
    <property type="evidence" value="ECO:0007669"/>
    <property type="project" value="UniProtKB-KW"/>
</dbReference>
<dbReference type="InterPro" id="IPR041679">
    <property type="entry name" value="DNA2/NAM7-like_C"/>
</dbReference>
<evidence type="ECO:0000259" key="22">
    <source>
        <dbReference type="PROSITE" id="PS50234"/>
    </source>
</evidence>
<feature type="domain" description="C2" evidence="20">
    <location>
        <begin position="2209"/>
        <end position="2334"/>
    </location>
</feature>
<sequence>MECVVSRIDQGTLHLACPDIAGFHRTHMVLPLQLLSSHDLQVRPIIEEKKAIVTRVEDAKQLELRPFHSKMQVQLGLDQSSPVSLYRLCASALFLDFRDGSRKFRHAVLPRQHPEVFGPVPDLRKAREMHRAGGLWGSTWQQVRQAQMCAAALMPQMRAKAPYHMTASYEELENNFCFVGNRSEGYEVYVTVPSSYRGLRGLTKLQVGHLALLWRSDRDRGRLWMCCGAVKNVDITRQMRRKTELCPRFARNGTCEYEDCWYAHGSNELVPERAKVTVRLSDCSARLLPSWVTSNSGTLDVDFAVISSREQLALKSIREVEKTSERQPQQLVKRLVFRGRGAFSFDGPPAIADEAPIDTPAGLPPLNNYQQRALQLTLKEVLAYVQGPPGTGKSTTAAHLICQLLRRQRWGAAVKPLMVCCPSNKACDRLLHLFLKAEMSRNIWVVRVYAKTIEQNYWRDPRSQCCRDYEIDPDLLQYALHQQVEDQDPSIKNQYLDVAQQLEDHCTKPGELLTLQKTLNEAKQLKESKSKEILKQAQVIFTTCDCACNDRLFQRMSFPSVIIDEAAQALEPELARCCLLAEDHLALFGDHEQLGPVLTEQTLFPAFKNMWTRSLFERIVSKRPGRGQSNSLTTGIPHVTLKRQYRMHPSISCFANEEFYQCQLVDDEEACRDGFTLPSEFNSRMSVIDVTGPHGRKSVAPEGDAVQDFETSLCNPSEAAVVKAYVTWLVALGVSVGEIGVVTPYRAQAALIKEVLTEALSNEELPTIGTVHLLQGEERQYVILSLVRSFAEADTEVFDPVPQDARRRKVYSLGFLNDRRLANVALTRAQLGLVVVANTQVLSSAPHWKNLFEHARSNRCYWDQDAAMDFFQDGEATGPADSYWAEVRSQSPLPSGSESEGHAEASEASEASAFGSAPPSSAASDAEGETEVPAPAAPVAPVAPVARARRRQSENVPRCCKRLGQDTGYDYPLNYGNLECKAHDSRLPPFCDVESPPAWCAQKWCYVDKDDCSIVPYRSFLFEGSDAHYSYQTCGESNQFETWIASLGQGTVSVTELLDVVQGYLWSTRARVESEHMALKSVSSCNWINQCPCVECVLNDLWKGKTDFTKVGVTLKSEDASFACLSLPVSQSYINIAAKEGQPYQRVGYMYFADHASGSYMGWPAVDWCFDSGYDPRLRPWYSSGATGPKDLVIVVDVSGSMEQAGRARLAKAATSAVIDTLEWKDWATVILFNHGIAAQYSQQLRPMLDEERSKMKSWLNDQIWSQGGTDFQTALSEAFAVIERSVSAGDTSMCQKGMLFLTDGEADFTEYDFAQTQRKALQFSVALFTYALGSGAQTYITHRLACENKGIFYQLPDHADLSTAMSKYYEYFASGVELCIPSFTRYRDVVTGAELWPACLPSYDRSSGEQELLGVGCIDLNVMADLERMKSESYWEDFICKLSDLSKQCYHLDLSDCRLEKLRRAVGPESSCTDVAWESNCACADPNCQDNANFLDELGYFCDTWVGDDCTRAVEDWGYTAAGQESVLQQCRRSCGRCPQGPCQDGQCQNVEKISSSACRDKLTTRVTPNKITKILMASGACDNRRRGKRSKAKAKAKVGWSQASKHRKPMPWTWAGPSIFDPSLAETGAPLSPDATERTAPAVCCVEDCRNRPHQRSPFACAHGLCSAHYKELLKEKDFLEQQEVEGPVSSMERFILPTYWNPLPPIAEEKKLRSRSFFSVLLRYLETSKTPTSPSLDVLFTLAFTASIRSAHELQISPEEFLHTEAIGLLLALQAIEDCAGQVPSHFQERWQQLSGQNQGQQSQQRYQEDILAIAAFWKEEGNRHKQQRQLVGEFQLALDSYAFGSQLLEELPISPPVARLAADLANNASAAYIDVEDYPSAEQSALSAISYFDQLTDPALPKKAKAFYRRGVALHRLGRLQESVTDLTCALRTCPEDEIRNRLVIVQGELERAEHRLTVQSYDEFAACSCVATLGSLPSLSCGVIAMGNKACGALSGRKPHTPEPPSASAATAATATSEGSSGSGPAAGRRRSESLEWLNDLVLRLWPKIDLAVQKIIHDQVTPQLQESLPGPFKGTYFKTFSLGQKTPRLGPIQVCQREDGLKLIVDVDFQSDVNIDISAVVASIGVKSISLKGQLMIRLGPLIDEMPVVGGLTAYFNDIPELDLNFTGVGNVADMPVLYGLIKKQISQAINNAIVLPNCIAVPLATEQQGVDPALLRKPKPLAMLRATALRASKLPAMDWNLVGKSSSDPFVKVTVANDSWSSSVVKQSCNPTWSDEDVHDFVVFDQDQHIWLEVYDKDMLSSADLIGKAQPLKVSNAMAESEKALELSDGSKSCGSLQMKFQWLTLSDEVSPDIAGCVVMVEVQQLMAKEAASMVAKLGSQEKRTDTMGPSETAEPSEEQKLRLEVARRCQAEGLDEAATVKISGLSKSDLATDTRHGQSGPIEFQSIFYLSIPRKSAYEDEELTLTALNAKQKPFAESVLKMSELLEKKSLRLERLQLRAGEGSEAATCCSMEDSGAEGGEIAANIRVKLFGLTAA</sequence>
<dbReference type="Gene3D" id="3.40.50.410">
    <property type="entry name" value="von Willebrand factor, type A domain"/>
    <property type="match status" value="1"/>
</dbReference>
<keyword evidence="17" id="KW-0472">Membrane</keyword>
<feature type="region of interest" description="Disordered" evidence="19">
    <location>
        <begin position="2384"/>
        <end position="2408"/>
    </location>
</feature>
<reference evidence="25" key="2">
    <citation type="submission" date="2024-04" db="EMBL/GenBank/DDBJ databases">
        <authorList>
            <person name="Chen Y."/>
            <person name="Shah S."/>
            <person name="Dougan E. K."/>
            <person name="Thang M."/>
            <person name="Chan C."/>
        </authorList>
    </citation>
    <scope>NUCLEOTIDE SEQUENCE [LARGE SCALE GENOMIC DNA]</scope>
</reference>
<evidence type="ECO:0000313" key="26">
    <source>
        <dbReference type="EMBL" id="CAL4804907.1"/>
    </source>
</evidence>
<dbReference type="InterPro" id="IPR031468">
    <property type="entry name" value="SMP_LBD"/>
</dbReference>
<dbReference type="EMBL" id="CAMXCT020006645">
    <property type="protein sequence ID" value="CAL1170970.1"/>
    <property type="molecule type" value="Genomic_DNA"/>
</dbReference>
<dbReference type="SUPFAM" id="SSF49562">
    <property type="entry name" value="C2 domain (Calcium/lipid-binding domain, CaLB)"/>
    <property type="match status" value="1"/>
</dbReference>
<keyword evidence="3" id="KW-0813">Transport</keyword>
<keyword evidence="7" id="KW-0547">Nucleotide-binding</keyword>
<dbReference type="SMART" id="SM00356">
    <property type="entry name" value="ZnF_C3H1"/>
    <property type="match status" value="1"/>
</dbReference>
<dbReference type="Gene3D" id="4.10.1000.10">
    <property type="entry name" value="Zinc finger, CCCH-type"/>
    <property type="match status" value="1"/>
</dbReference>
<keyword evidence="14" id="KW-1133">Transmembrane helix</keyword>
<keyword evidence="11 18" id="KW-0862">Zinc</keyword>
<dbReference type="InterPro" id="IPR027417">
    <property type="entry name" value="P-loop_NTPase"/>
</dbReference>
<dbReference type="EMBL" id="CAMXCT010006645">
    <property type="protein sequence ID" value="CAI4017595.1"/>
    <property type="molecule type" value="Genomic_DNA"/>
</dbReference>
<dbReference type="SUPFAM" id="SSF48452">
    <property type="entry name" value="TPR-like"/>
    <property type="match status" value="1"/>
</dbReference>
<name>A0A9P1GMI9_9DINO</name>
<dbReference type="PROSITE" id="PS50234">
    <property type="entry name" value="VWFA"/>
    <property type="match status" value="1"/>
</dbReference>
<dbReference type="Pfam" id="PF00092">
    <property type="entry name" value="VWA"/>
    <property type="match status" value="1"/>
</dbReference>
<dbReference type="Pfam" id="PF13087">
    <property type="entry name" value="AAA_12"/>
    <property type="match status" value="1"/>
</dbReference>
<dbReference type="OrthoDB" id="2285229at2759"/>
<dbReference type="InterPro" id="IPR000008">
    <property type="entry name" value="C2_dom"/>
</dbReference>
<keyword evidence="10" id="KW-0347">Helicase</keyword>
<feature type="compositionally biased region" description="Low complexity" evidence="19">
    <location>
        <begin position="906"/>
        <end position="925"/>
    </location>
</feature>